<dbReference type="OrthoDB" id="9804819at2"/>
<dbReference type="InterPro" id="IPR003439">
    <property type="entry name" value="ABC_transporter-like_ATP-bd"/>
</dbReference>
<dbReference type="SUPFAM" id="SSF52540">
    <property type="entry name" value="P-loop containing nucleoside triphosphate hydrolases"/>
    <property type="match status" value="1"/>
</dbReference>
<dbReference type="PANTHER" id="PTHR43582">
    <property type="entry name" value="LINEARMYCIN RESISTANCE ATP-BINDING PROTEIN LNRL"/>
    <property type="match status" value="1"/>
</dbReference>
<dbReference type="Gene3D" id="3.40.50.300">
    <property type="entry name" value="P-loop containing nucleotide triphosphate hydrolases"/>
    <property type="match status" value="1"/>
</dbReference>
<dbReference type="InterPro" id="IPR017871">
    <property type="entry name" value="ABC_transporter-like_CS"/>
</dbReference>
<dbReference type="GO" id="GO:0016887">
    <property type="term" value="F:ATP hydrolysis activity"/>
    <property type="evidence" value="ECO:0007669"/>
    <property type="project" value="InterPro"/>
</dbReference>
<dbReference type="EMBL" id="NIDE01000019">
    <property type="protein sequence ID" value="OWK35124.1"/>
    <property type="molecule type" value="Genomic_DNA"/>
</dbReference>
<evidence type="ECO:0000313" key="4">
    <source>
        <dbReference type="EMBL" id="OWK35124.1"/>
    </source>
</evidence>
<comment type="caution">
    <text evidence="4">The sequence shown here is derived from an EMBL/GenBank/DDBJ whole genome shotgun (WGS) entry which is preliminary data.</text>
</comment>
<evidence type="ECO:0000256" key="1">
    <source>
        <dbReference type="ARBA" id="ARBA00022741"/>
    </source>
</evidence>
<dbReference type="RefSeq" id="WP_088260315.1">
    <property type="nucleotide sequence ID" value="NZ_NIDE01000019.1"/>
</dbReference>
<dbReference type="GO" id="GO:0005524">
    <property type="term" value="F:ATP binding"/>
    <property type="evidence" value="ECO:0007669"/>
    <property type="project" value="UniProtKB-KW"/>
</dbReference>
<keyword evidence="5" id="KW-1185">Reference proteome</keyword>
<dbReference type="Pfam" id="PF00005">
    <property type="entry name" value="ABC_tran"/>
    <property type="match status" value="1"/>
</dbReference>
<dbReference type="InterPro" id="IPR003593">
    <property type="entry name" value="AAA+_ATPase"/>
</dbReference>
<reference evidence="5" key="1">
    <citation type="submission" date="2017-06" db="EMBL/GenBank/DDBJ databases">
        <title>Genome analysis of Fimbriiglobus ruber SP5, the first member of the order Planctomycetales with confirmed chitinolytic capability.</title>
        <authorList>
            <person name="Ravin N.V."/>
            <person name="Rakitin A.L."/>
            <person name="Ivanova A.A."/>
            <person name="Beletsky A.V."/>
            <person name="Kulichevskaya I.S."/>
            <person name="Mardanov A.V."/>
            <person name="Dedysh S.N."/>
        </authorList>
    </citation>
    <scope>NUCLEOTIDE SEQUENCE [LARGE SCALE GENOMIC DNA]</scope>
    <source>
        <strain evidence="5">SP5</strain>
    </source>
</reference>
<dbReference type="Proteomes" id="UP000214646">
    <property type="component" value="Unassembled WGS sequence"/>
</dbReference>
<keyword evidence="2 4" id="KW-0067">ATP-binding</keyword>
<dbReference type="PROSITE" id="PS00211">
    <property type="entry name" value="ABC_TRANSPORTER_1"/>
    <property type="match status" value="1"/>
</dbReference>
<dbReference type="PROSITE" id="PS50893">
    <property type="entry name" value="ABC_TRANSPORTER_2"/>
    <property type="match status" value="1"/>
</dbReference>
<dbReference type="SMART" id="SM00382">
    <property type="entry name" value="AAA"/>
    <property type="match status" value="1"/>
</dbReference>
<evidence type="ECO:0000313" key="5">
    <source>
        <dbReference type="Proteomes" id="UP000214646"/>
    </source>
</evidence>
<keyword evidence="1" id="KW-0547">Nucleotide-binding</keyword>
<organism evidence="4 5">
    <name type="scientific">Fimbriiglobus ruber</name>
    <dbReference type="NCBI Taxonomy" id="1908690"/>
    <lineage>
        <taxon>Bacteria</taxon>
        <taxon>Pseudomonadati</taxon>
        <taxon>Planctomycetota</taxon>
        <taxon>Planctomycetia</taxon>
        <taxon>Gemmatales</taxon>
        <taxon>Gemmataceae</taxon>
        <taxon>Fimbriiglobus</taxon>
    </lineage>
</organism>
<protein>
    <submittedName>
        <fullName evidence="4">ABC transporter, ATP-binding protein</fullName>
    </submittedName>
</protein>
<accession>A0A225D661</accession>
<sequence length="311" mass="33159">MTTPILDATDVHKSYGRSPALAGVSLAVSPGELFGLLGPNGAGKTTLLSILSGLTNADRGAVSLFGKTFDSSHRDLRRAVGLATQDLAIYPELTARENLTFFGKLYGMRGGDLAKRVDEMLAAVALTDRGNDRAGTFSGGMKRRLNLAVSVVHRPQLLLLDEPTTGVDPQSRNHIFEQVKALNAAGLTVIYTSHYMEEVQSLCPRIAILDAGRVMACDTRTNLLKSLDAIARVHLSAVPPGLVERIAVLPGVKHCTPTADGLELTATDVAPVLPKLIAICTELGAEPTALNIDQPNLERVFLHLTGRGLRD</sequence>
<proteinExistence type="predicted"/>
<feature type="domain" description="ABC transporter" evidence="3">
    <location>
        <begin position="6"/>
        <end position="236"/>
    </location>
</feature>
<dbReference type="AlphaFoldDB" id="A0A225D661"/>
<evidence type="ECO:0000259" key="3">
    <source>
        <dbReference type="PROSITE" id="PS50893"/>
    </source>
</evidence>
<gene>
    <name evidence="4" type="ORF">FRUB_09966</name>
</gene>
<dbReference type="PANTHER" id="PTHR43582:SF2">
    <property type="entry name" value="LINEARMYCIN RESISTANCE ATP-BINDING PROTEIN LNRL"/>
    <property type="match status" value="1"/>
</dbReference>
<evidence type="ECO:0000256" key="2">
    <source>
        <dbReference type="ARBA" id="ARBA00022840"/>
    </source>
</evidence>
<dbReference type="InterPro" id="IPR027417">
    <property type="entry name" value="P-loop_NTPase"/>
</dbReference>
<name>A0A225D661_9BACT</name>